<dbReference type="PATRIC" id="fig|1423755.3.peg.1343"/>
<dbReference type="PANTHER" id="PTHR40027">
    <property type="entry name" value="CELL DIVISION PROTEIN DIVIC"/>
    <property type="match status" value="1"/>
</dbReference>
<evidence type="ECO:0000313" key="3">
    <source>
        <dbReference type="EMBL" id="KRM19867.1"/>
    </source>
</evidence>
<feature type="transmembrane region" description="Helical" evidence="2">
    <location>
        <begin position="43"/>
        <end position="61"/>
    </location>
</feature>
<sequence length="140" mass="16808">MRPQRDSKIKILDNEYFRSQQSKQKELKNQQRAIQNYRFGRKALLTIVVIITLVSILKMVTNYRQTVVLKRQIAQQEKRLENKKDRQKDLKEQVKQLNNLDYIEKVIRDKYSYSKKGEIIYNLPTDALKKDNQISTYTNN</sequence>
<dbReference type="eggNOG" id="COG2919">
    <property type="taxonomic scope" value="Bacteria"/>
</dbReference>
<organism evidence="3 4">
    <name type="scientific">Ligilactobacillus hayakitensis DSM 18933 = JCM 14209</name>
    <dbReference type="NCBI Taxonomy" id="1423755"/>
    <lineage>
        <taxon>Bacteria</taxon>
        <taxon>Bacillati</taxon>
        <taxon>Bacillota</taxon>
        <taxon>Bacilli</taxon>
        <taxon>Lactobacillales</taxon>
        <taxon>Lactobacillaceae</taxon>
        <taxon>Ligilactobacillus</taxon>
    </lineage>
</organism>
<keyword evidence="4" id="KW-1185">Reference proteome</keyword>
<dbReference type="InterPro" id="IPR039076">
    <property type="entry name" value="DivIC"/>
</dbReference>
<keyword evidence="2" id="KW-0812">Transmembrane</keyword>
<dbReference type="STRING" id="1423755.FC40_GL001269"/>
<evidence type="ECO:0008006" key="5">
    <source>
        <dbReference type="Google" id="ProtNLM"/>
    </source>
</evidence>
<dbReference type="GO" id="GO:0051301">
    <property type="term" value="P:cell division"/>
    <property type="evidence" value="ECO:0007669"/>
    <property type="project" value="InterPro"/>
</dbReference>
<evidence type="ECO:0000313" key="4">
    <source>
        <dbReference type="Proteomes" id="UP000051054"/>
    </source>
</evidence>
<name>A0A0R1WW22_9LACO</name>
<dbReference type="OrthoDB" id="2151746at2"/>
<evidence type="ECO:0000256" key="1">
    <source>
        <dbReference type="SAM" id="Coils"/>
    </source>
</evidence>
<accession>A0A0R1WW22</accession>
<dbReference type="AlphaFoldDB" id="A0A0R1WW22"/>
<keyword evidence="2" id="KW-0472">Membrane</keyword>
<dbReference type="InterPro" id="IPR007060">
    <property type="entry name" value="FtsL/DivIC"/>
</dbReference>
<protein>
    <recommendedName>
        <fullName evidence="5">Cell division protein DIVIC</fullName>
    </recommendedName>
</protein>
<gene>
    <name evidence="3" type="ORF">FC40_GL001269</name>
</gene>
<feature type="coiled-coil region" evidence="1">
    <location>
        <begin position="66"/>
        <end position="100"/>
    </location>
</feature>
<reference evidence="3 4" key="1">
    <citation type="journal article" date="2015" name="Genome Announc.">
        <title>Expanding the biotechnology potential of lactobacilli through comparative genomics of 213 strains and associated genera.</title>
        <authorList>
            <person name="Sun Z."/>
            <person name="Harris H.M."/>
            <person name="McCann A."/>
            <person name="Guo C."/>
            <person name="Argimon S."/>
            <person name="Zhang W."/>
            <person name="Yang X."/>
            <person name="Jeffery I.B."/>
            <person name="Cooney J.C."/>
            <person name="Kagawa T.F."/>
            <person name="Liu W."/>
            <person name="Song Y."/>
            <person name="Salvetti E."/>
            <person name="Wrobel A."/>
            <person name="Rasinkangas P."/>
            <person name="Parkhill J."/>
            <person name="Rea M.C."/>
            <person name="O'Sullivan O."/>
            <person name="Ritari J."/>
            <person name="Douillard F.P."/>
            <person name="Paul Ross R."/>
            <person name="Yang R."/>
            <person name="Briner A.E."/>
            <person name="Felis G.E."/>
            <person name="de Vos W.M."/>
            <person name="Barrangou R."/>
            <person name="Klaenhammer T.R."/>
            <person name="Caufield P.W."/>
            <person name="Cui Y."/>
            <person name="Zhang H."/>
            <person name="O'Toole P.W."/>
        </authorList>
    </citation>
    <scope>NUCLEOTIDE SEQUENCE [LARGE SCALE GENOMIC DNA]</scope>
    <source>
        <strain evidence="3 4">DSM 18933</strain>
    </source>
</reference>
<dbReference type="PANTHER" id="PTHR40027:SF1">
    <property type="entry name" value="CELL DIVISION PROTEIN DIVIC"/>
    <property type="match status" value="1"/>
</dbReference>
<keyword evidence="1" id="KW-0175">Coiled coil</keyword>
<proteinExistence type="predicted"/>
<dbReference type="Pfam" id="PF04977">
    <property type="entry name" value="DivIC"/>
    <property type="match status" value="1"/>
</dbReference>
<comment type="caution">
    <text evidence="3">The sequence shown here is derived from an EMBL/GenBank/DDBJ whole genome shotgun (WGS) entry which is preliminary data.</text>
</comment>
<evidence type="ECO:0000256" key="2">
    <source>
        <dbReference type="SAM" id="Phobius"/>
    </source>
</evidence>
<dbReference type="EMBL" id="AZGD01000028">
    <property type="protein sequence ID" value="KRM19867.1"/>
    <property type="molecule type" value="Genomic_DNA"/>
</dbReference>
<dbReference type="Proteomes" id="UP000051054">
    <property type="component" value="Unassembled WGS sequence"/>
</dbReference>
<dbReference type="RefSeq" id="WP_025022431.1">
    <property type="nucleotide sequence ID" value="NZ_AZGD01000028.1"/>
</dbReference>
<keyword evidence="2" id="KW-1133">Transmembrane helix</keyword>